<feature type="domain" description="Peptidase M20 dimerisation" evidence="3">
    <location>
        <begin position="185"/>
        <end position="289"/>
    </location>
</feature>
<dbReference type="RefSeq" id="WP_097655146.1">
    <property type="nucleotide sequence ID" value="NZ_LYXE01000182.1"/>
</dbReference>
<dbReference type="GO" id="GO:0046872">
    <property type="term" value="F:metal ion binding"/>
    <property type="evidence" value="ECO:0007669"/>
    <property type="project" value="UniProtKB-KW"/>
</dbReference>
<dbReference type="AlphaFoldDB" id="A0A2H3KGD1"/>
<dbReference type="Pfam" id="PF07687">
    <property type="entry name" value="M20_dimer"/>
    <property type="match status" value="1"/>
</dbReference>
<dbReference type="PANTHER" id="PTHR43808">
    <property type="entry name" value="ACETYLORNITHINE DEACETYLASE"/>
    <property type="match status" value="1"/>
</dbReference>
<keyword evidence="5" id="KW-1185">Reference proteome</keyword>
<keyword evidence="1" id="KW-0479">Metal-binding</keyword>
<evidence type="ECO:0000313" key="4">
    <source>
        <dbReference type="EMBL" id="PDV96759.1"/>
    </source>
</evidence>
<dbReference type="EMBL" id="LYXE01000182">
    <property type="protein sequence ID" value="PDV96759.1"/>
    <property type="molecule type" value="Genomic_DNA"/>
</dbReference>
<gene>
    <name evidence="4" type="ORF">A9Q02_05915</name>
</gene>
<evidence type="ECO:0000256" key="1">
    <source>
        <dbReference type="ARBA" id="ARBA00022723"/>
    </source>
</evidence>
<dbReference type="SUPFAM" id="SSF55031">
    <property type="entry name" value="Bacterial exopeptidase dimerisation domain"/>
    <property type="match status" value="1"/>
</dbReference>
<dbReference type="GO" id="GO:0006526">
    <property type="term" value="P:L-arginine biosynthetic process"/>
    <property type="evidence" value="ECO:0007669"/>
    <property type="project" value="TreeGrafter"/>
</dbReference>
<dbReference type="OrthoDB" id="9792335at2"/>
<organism evidence="4 5">
    <name type="scientific">Candidatus Chloroploca asiatica</name>
    <dbReference type="NCBI Taxonomy" id="1506545"/>
    <lineage>
        <taxon>Bacteria</taxon>
        <taxon>Bacillati</taxon>
        <taxon>Chloroflexota</taxon>
        <taxon>Chloroflexia</taxon>
        <taxon>Chloroflexales</taxon>
        <taxon>Chloroflexineae</taxon>
        <taxon>Oscillochloridaceae</taxon>
        <taxon>Candidatus Chloroploca</taxon>
    </lineage>
</organism>
<protein>
    <submittedName>
        <fullName evidence="4">Peptidase</fullName>
    </submittedName>
</protein>
<dbReference type="Proteomes" id="UP000220922">
    <property type="component" value="Unassembled WGS sequence"/>
</dbReference>
<sequence>MPSPSQLAQLHAAVTARRETLIGFLRELCAIPSMESQIGPVGERVAAEMRALGFADVRFDVMGNILGRMGHGPTVIVYDSHLDTVGIGDPNAWQWDPFEGKIEDGVLYARGACDEKGSTPGMIYGIALGVELGLIDPDRFTMYYFGNMEEWCDGIAPNSFVEVDPKIRPDFVVIGEPTCMQVYRGHKGRLELKITARGKSAHAASNHLGDNAIYKLLPIIQAISTLEPELGDHPFLGHGKITVSDMHVKTPSLNAVPDEATIFIDRRMTFGETKAMVVAQLEALIPAEQRDSIVIEELFYDEPSYTGFVFPVDKYFPAWAIEEEHPLVQAGLHAREAIGLPAAPAGKWNFSTNGIYWAGKAGIPSIGFGPGDEVTAHTTNDSVSLDEVVQATAFYALLPALL</sequence>
<proteinExistence type="predicted"/>
<dbReference type="SUPFAM" id="SSF53187">
    <property type="entry name" value="Zn-dependent exopeptidases"/>
    <property type="match status" value="1"/>
</dbReference>
<evidence type="ECO:0000259" key="3">
    <source>
        <dbReference type="Pfam" id="PF07687"/>
    </source>
</evidence>
<dbReference type="InterPro" id="IPR017706">
    <property type="entry name" value="Peptidase_M20/DapE_YgeY"/>
</dbReference>
<dbReference type="PANTHER" id="PTHR43808:SF31">
    <property type="entry name" value="N-ACETYL-L-CITRULLINE DEACETYLASE"/>
    <property type="match status" value="1"/>
</dbReference>
<evidence type="ECO:0000313" key="5">
    <source>
        <dbReference type="Proteomes" id="UP000220922"/>
    </source>
</evidence>
<evidence type="ECO:0000256" key="2">
    <source>
        <dbReference type="ARBA" id="ARBA00022801"/>
    </source>
</evidence>
<dbReference type="InterPro" id="IPR036264">
    <property type="entry name" value="Bact_exopeptidase_dim_dom"/>
</dbReference>
<accession>A0A2H3KGD1</accession>
<dbReference type="Pfam" id="PF01546">
    <property type="entry name" value="Peptidase_M20"/>
    <property type="match status" value="1"/>
</dbReference>
<dbReference type="Gene3D" id="3.30.70.360">
    <property type="match status" value="1"/>
</dbReference>
<dbReference type="NCBIfam" id="TIGR03526">
    <property type="entry name" value="selenium_YgeY"/>
    <property type="match status" value="1"/>
</dbReference>
<name>A0A2H3KGD1_9CHLR</name>
<dbReference type="GO" id="GO:0008777">
    <property type="term" value="F:acetylornithine deacetylase activity"/>
    <property type="evidence" value="ECO:0007669"/>
    <property type="project" value="TreeGrafter"/>
</dbReference>
<dbReference type="InterPro" id="IPR050072">
    <property type="entry name" value="Peptidase_M20A"/>
</dbReference>
<keyword evidence="2" id="KW-0378">Hydrolase</keyword>
<dbReference type="InterPro" id="IPR002933">
    <property type="entry name" value="Peptidase_M20"/>
</dbReference>
<dbReference type="InterPro" id="IPR011650">
    <property type="entry name" value="Peptidase_M20_dimer"/>
</dbReference>
<dbReference type="NCBIfam" id="NF009555">
    <property type="entry name" value="PRK13004.1"/>
    <property type="match status" value="1"/>
</dbReference>
<reference evidence="4 5" key="1">
    <citation type="submission" date="2016-05" db="EMBL/GenBank/DDBJ databases">
        <authorList>
            <person name="Lavstsen T."/>
            <person name="Jespersen J.S."/>
        </authorList>
    </citation>
    <scope>NUCLEOTIDE SEQUENCE [LARGE SCALE GENOMIC DNA]</scope>
    <source>
        <strain evidence="4 5">B7-9</strain>
    </source>
</reference>
<comment type="caution">
    <text evidence="4">The sequence shown here is derived from an EMBL/GenBank/DDBJ whole genome shotgun (WGS) entry which is preliminary data.</text>
</comment>
<dbReference type="Gene3D" id="3.40.630.10">
    <property type="entry name" value="Zn peptidases"/>
    <property type="match status" value="1"/>
</dbReference>